<keyword evidence="2" id="KW-1185">Reference proteome</keyword>
<dbReference type="SUPFAM" id="SSF51735">
    <property type="entry name" value="NAD(P)-binding Rossmann-fold domains"/>
    <property type="match status" value="1"/>
</dbReference>
<protein>
    <recommendedName>
        <fullName evidence="3">NAD(P)-binding protein</fullName>
    </recommendedName>
</protein>
<comment type="caution">
    <text evidence="1">The sequence shown here is derived from an EMBL/GenBank/DDBJ whole genome shotgun (WGS) entry which is preliminary data.</text>
</comment>
<dbReference type="AlphaFoldDB" id="A0AAD7IMM1"/>
<sequence length="179" mass="19068">MSSAVKGVALVPGAAQGFGRAISLCLAADGFDVALIDLPIKQAFLEDVKLEIVHNSVRRSAVILADVSLEKEVKDMVNEVVKQLGSLDAMVANAGVLLPTPLATLIESELHRRLPQYLDISIADLDAILAVNVRGLFLYQYAAIQIIGAGGSSARRHWRAYPLGRAPACTRHQSSPCVG</sequence>
<evidence type="ECO:0000313" key="2">
    <source>
        <dbReference type="Proteomes" id="UP001215280"/>
    </source>
</evidence>
<proteinExistence type="predicted"/>
<dbReference type="PANTHER" id="PTHR42820:SF1">
    <property type="entry name" value="SHORT-CHAIN DEHYDROGENASE_REDUCTASE FAMILY PROTEIN"/>
    <property type="match status" value="1"/>
</dbReference>
<dbReference type="InterPro" id="IPR002347">
    <property type="entry name" value="SDR_fam"/>
</dbReference>
<dbReference type="PRINTS" id="PR00081">
    <property type="entry name" value="GDHRDH"/>
</dbReference>
<accession>A0AAD7IMM1</accession>
<dbReference type="Gene3D" id="3.40.50.720">
    <property type="entry name" value="NAD(P)-binding Rossmann-like Domain"/>
    <property type="match status" value="1"/>
</dbReference>
<evidence type="ECO:0000313" key="1">
    <source>
        <dbReference type="EMBL" id="KAJ7745582.1"/>
    </source>
</evidence>
<dbReference type="Pfam" id="PF00106">
    <property type="entry name" value="adh_short"/>
    <property type="match status" value="1"/>
</dbReference>
<organism evidence="1 2">
    <name type="scientific">Mycena maculata</name>
    <dbReference type="NCBI Taxonomy" id="230809"/>
    <lineage>
        <taxon>Eukaryota</taxon>
        <taxon>Fungi</taxon>
        <taxon>Dikarya</taxon>
        <taxon>Basidiomycota</taxon>
        <taxon>Agaricomycotina</taxon>
        <taxon>Agaricomycetes</taxon>
        <taxon>Agaricomycetidae</taxon>
        <taxon>Agaricales</taxon>
        <taxon>Marasmiineae</taxon>
        <taxon>Mycenaceae</taxon>
        <taxon>Mycena</taxon>
    </lineage>
</organism>
<gene>
    <name evidence="1" type="ORF">DFH07DRAFT_15686</name>
</gene>
<dbReference type="PANTHER" id="PTHR42820">
    <property type="entry name" value="SHORT-CHAIN DEHYDROGENASE REDUCTASE"/>
    <property type="match status" value="1"/>
</dbReference>
<dbReference type="InterPro" id="IPR036291">
    <property type="entry name" value="NAD(P)-bd_dom_sf"/>
</dbReference>
<dbReference type="Proteomes" id="UP001215280">
    <property type="component" value="Unassembled WGS sequence"/>
</dbReference>
<evidence type="ECO:0008006" key="3">
    <source>
        <dbReference type="Google" id="ProtNLM"/>
    </source>
</evidence>
<dbReference type="EMBL" id="JARJLG010000102">
    <property type="protein sequence ID" value="KAJ7745582.1"/>
    <property type="molecule type" value="Genomic_DNA"/>
</dbReference>
<name>A0AAD7IMM1_9AGAR</name>
<reference evidence="1" key="1">
    <citation type="submission" date="2023-03" db="EMBL/GenBank/DDBJ databases">
        <title>Massive genome expansion in bonnet fungi (Mycena s.s.) driven by repeated elements and novel gene families across ecological guilds.</title>
        <authorList>
            <consortium name="Lawrence Berkeley National Laboratory"/>
            <person name="Harder C.B."/>
            <person name="Miyauchi S."/>
            <person name="Viragh M."/>
            <person name="Kuo A."/>
            <person name="Thoen E."/>
            <person name="Andreopoulos B."/>
            <person name="Lu D."/>
            <person name="Skrede I."/>
            <person name="Drula E."/>
            <person name="Henrissat B."/>
            <person name="Morin E."/>
            <person name="Kohler A."/>
            <person name="Barry K."/>
            <person name="LaButti K."/>
            <person name="Morin E."/>
            <person name="Salamov A."/>
            <person name="Lipzen A."/>
            <person name="Mereny Z."/>
            <person name="Hegedus B."/>
            <person name="Baldrian P."/>
            <person name="Stursova M."/>
            <person name="Weitz H."/>
            <person name="Taylor A."/>
            <person name="Grigoriev I.V."/>
            <person name="Nagy L.G."/>
            <person name="Martin F."/>
            <person name="Kauserud H."/>
        </authorList>
    </citation>
    <scope>NUCLEOTIDE SEQUENCE</scope>
    <source>
        <strain evidence="1">CBHHK188m</strain>
    </source>
</reference>